<accession>A0A926NDL6</accession>
<dbReference type="PANTHER" id="PTHR43606:SF2">
    <property type="entry name" value="ALKALINE PHOSPHATASE FAMILY PROTEIN (AFU_ORTHOLOGUE AFUA_5G03860)"/>
    <property type="match status" value="1"/>
</dbReference>
<dbReference type="InterPro" id="IPR018946">
    <property type="entry name" value="PhoD-like_MPP"/>
</dbReference>
<proteinExistence type="predicted"/>
<dbReference type="Pfam" id="PF09423">
    <property type="entry name" value="PhoD"/>
    <property type="match status" value="1"/>
</dbReference>
<sequence>MPQSNFSHERRIFLKSLLAGSAFLVTHSLGGGLISKVFAESASAIEPSYLPHYPIGEGFSLSVASGDPTSTGAILWTRVDPQVSNGIRLTQFNHDLVEWLDSSTSSLDPAITSFIENGQFVKVEVASDSSFQNVQISGYTPIWEQFDHVVKVDLDGYLDSSKHYYYRFITQSGHVSQTGHFKTLPKENHAIEAVKFAYVSCQDYTNGYYHAFHHIAEEELDFVIHLGDYIYEAVGDPSWQNPLKDRKIKLPSGGFLAQTLADYRTIYRSLRKDINLQKLHENHAMIATWDDHEFADNAYYPAIAPGEDEQSNPTRRFAANQAWFEYIPARVHLDLRKNYTDFQIYRSVKIGNLAEIVLTDQRLYRSSPPCGEDNNFTKGCANIFNPKQSILGEEISGQRTWFLDKMKTSNQTWKIWANAVQFTPLYMLGRYANLDAWDGFSWERDFITKELKDAGIQNWITLTGDLHTFEANLIKQNYKEDKDSEAVGVEFMVGAVTSLNFKEAMYNALSNAMPWSVQARDDVTPQSPETTHSSPLSDEAIKEILKEKNVYQKVAQAQSKSQAINSQKSFSLPGLIDSIIDKILSTDIYHENPWIKCFNSTKHGYCTMTLTADKAVWKAYSVGNIKKEQPQNKETIFKCEVPVNQAKINLK</sequence>
<dbReference type="Proteomes" id="UP000661691">
    <property type="component" value="Unassembled WGS sequence"/>
</dbReference>
<protein>
    <submittedName>
        <fullName evidence="3">Alkaline phosphatase D family protein</fullName>
    </submittedName>
</protein>
<comment type="caution">
    <text evidence="3">The sequence shown here is derived from an EMBL/GenBank/DDBJ whole genome shotgun (WGS) entry which is preliminary data.</text>
</comment>
<name>A0A926NDL6_9BACL</name>
<dbReference type="Gene3D" id="2.60.40.380">
    <property type="entry name" value="Purple acid phosphatase-like, N-terminal"/>
    <property type="match status" value="1"/>
</dbReference>
<dbReference type="InterPro" id="IPR029052">
    <property type="entry name" value="Metallo-depent_PP-like"/>
</dbReference>
<dbReference type="InterPro" id="IPR038607">
    <property type="entry name" value="PhoD-like_sf"/>
</dbReference>
<keyword evidence="4" id="KW-1185">Reference proteome</keyword>
<feature type="domain" description="PhoD-like phosphatase metallophosphatase" evidence="1">
    <location>
        <begin position="196"/>
        <end position="508"/>
    </location>
</feature>
<reference evidence="3" key="1">
    <citation type="submission" date="2020-09" db="EMBL/GenBank/DDBJ databases">
        <title>A novel bacterium of genus Hazenella, isolated from South China Sea.</title>
        <authorList>
            <person name="Huang H."/>
            <person name="Mo K."/>
            <person name="Hu Y."/>
        </authorList>
    </citation>
    <scope>NUCLEOTIDE SEQUENCE</scope>
    <source>
        <strain evidence="3">IB182357</strain>
    </source>
</reference>
<evidence type="ECO:0000313" key="3">
    <source>
        <dbReference type="EMBL" id="MBD1373460.1"/>
    </source>
</evidence>
<dbReference type="AlphaFoldDB" id="A0A926NDL6"/>
<evidence type="ECO:0000259" key="1">
    <source>
        <dbReference type="Pfam" id="PF09423"/>
    </source>
</evidence>
<dbReference type="Gene3D" id="3.60.21.70">
    <property type="entry name" value="PhoD-like phosphatase"/>
    <property type="match status" value="1"/>
</dbReference>
<dbReference type="SUPFAM" id="SSF56300">
    <property type="entry name" value="Metallo-dependent phosphatases"/>
    <property type="match status" value="1"/>
</dbReference>
<evidence type="ECO:0000313" key="4">
    <source>
        <dbReference type="Proteomes" id="UP000661691"/>
    </source>
</evidence>
<gene>
    <name evidence="3" type="ORF">IC620_13990</name>
</gene>
<dbReference type="PANTHER" id="PTHR43606">
    <property type="entry name" value="PHOSPHATASE, PUTATIVE (AFU_ORTHOLOGUE AFUA_6G08710)-RELATED"/>
    <property type="match status" value="1"/>
</dbReference>
<dbReference type="EMBL" id="JACXAH010000025">
    <property type="protein sequence ID" value="MBD1373460.1"/>
    <property type="molecule type" value="Genomic_DNA"/>
</dbReference>
<evidence type="ECO:0000259" key="2">
    <source>
        <dbReference type="Pfam" id="PF16655"/>
    </source>
</evidence>
<feature type="domain" description="Phospholipase D N-terminal" evidence="2">
    <location>
        <begin position="62"/>
        <end position="183"/>
    </location>
</feature>
<dbReference type="RefSeq" id="WP_191142539.1">
    <property type="nucleotide sequence ID" value="NZ_JACXAH010000025.1"/>
</dbReference>
<dbReference type="InterPro" id="IPR052900">
    <property type="entry name" value="Phospholipid_Metab_Enz"/>
</dbReference>
<dbReference type="InterPro" id="IPR032093">
    <property type="entry name" value="PhoD_N"/>
</dbReference>
<organism evidence="3 4">
    <name type="scientific">Polycladospora coralii</name>
    <dbReference type="NCBI Taxonomy" id="2771432"/>
    <lineage>
        <taxon>Bacteria</taxon>
        <taxon>Bacillati</taxon>
        <taxon>Bacillota</taxon>
        <taxon>Bacilli</taxon>
        <taxon>Bacillales</taxon>
        <taxon>Thermoactinomycetaceae</taxon>
        <taxon>Polycladospora</taxon>
    </lineage>
</organism>
<dbReference type="CDD" id="cd07389">
    <property type="entry name" value="MPP_PhoD"/>
    <property type="match status" value="1"/>
</dbReference>
<dbReference type="Pfam" id="PF16655">
    <property type="entry name" value="PhoD_N"/>
    <property type="match status" value="1"/>
</dbReference>